<organism evidence="1 2">
    <name type="scientific">Pseudomonas mandelii JR-1</name>
    <dbReference type="NCBI Taxonomy" id="1147786"/>
    <lineage>
        <taxon>Bacteria</taxon>
        <taxon>Pseudomonadati</taxon>
        <taxon>Pseudomonadota</taxon>
        <taxon>Gammaproteobacteria</taxon>
        <taxon>Pseudomonadales</taxon>
        <taxon>Pseudomonadaceae</taxon>
        <taxon>Pseudomonas</taxon>
    </lineage>
</organism>
<sequence>MTFITTISVGDCVIVAADRATFHVNGSASTRSDQEVKKIRETPGGFITGNGIAELLEPVKDRFVSEDPKDLAAMIQIIESEQSEYLFRQDYSDLATKWVAQTSWKLSMAWRMDDRTSIIAASYDYTIRSVIAANVGVPFLTFPSDVTLDENAHVRLMLERGQLTSSDAPSTLAMLYHNVHLILDVVGLLRRRGRAISERIDFAIHTMESRLQFDDLEFLS</sequence>
<accession>A0A024ELV6</accession>
<geneLocation type="plasmid" evidence="2"/>
<dbReference type="OrthoDB" id="7041833at2"/>
<name>A0A024ELV6_9PSED</name>
<dbReference type="KEGG" id="pman:OU5_P0339"/>
<dbReference type="HOGENOM" id="CLU_1255065_0_0_6"/>
<dbReference type="EMBL" id="CP005961">
    <property type="protein sequence ID" value="AHZ73591.1"/>
    <property type="molecule type" value="Genomic_DNA"/>
</dbReference>
<dbReference type="RefSeq" id="WP_010466326.1">
    <property type="nucleotide sequence ID" value="NZ_CP005961.1"/>
</dbReference>
<dbReference type="AlphaFoldDB" id="A0A024ELV6"/>
<evidence type="ECO:0000313" key="2">
    <source>
        <dbReference type="Proteomes" id="UP000026913"/>
    </source>
</evidence>
<proteinExistence type="predicted"/>
<gene>
    <name evidence="1" type="ORF">OU5_P0339</name>
</gene>
<dbReference type="Proteomes" id="UP000026913">
    <property type="component" value="Plasmid unnamed"/>
</dbReference>
<keyword evidence="1" id="KW-0614">Plasmid</keyword>
<reference evidence="1 2" key="1">
    <citation type="journal article" date="2012" name="J. Bacteriol.">
        <title>Genome sequence of cold-adapted Pseudomonas mandelii strain JR-1.</title>
        <authorList>
            <person name="Jang S.H."/>
            <person name="Kim J."/>
            <person name="Kim J."/>
            <person name="Hong S."/>
            <person name="Lee C."/>
        </authorList>
    </citation>
    <scope>NUCLEOTIDE SEQUENCE [LARGE SCALE GENOMIC DNA]</scope>
    <source>
        <strain evidence="1 2">JR-1</strain>
        <plasmid evidence="2">Plasmid</plasmid>
    </source>
</reference>
<protein>
    <submittedName>
        <fullName evidence="1">Uncharacterized protein</fullName>
    </submittedName>
</protein>
<evidence type="ECO:0000313" key="1">
    <source>
        <dbReference type="EMBL" id="AHZ73591.1"/>
    </source>
</evidence>